<proteinExistence type="inferred from homology"/>
<evidence type="ECO:0000313" key="11">
    <source>
        <dbReference type="Proteomes" id="UP000032414"/>
    </source>
</evidence>
<comment type="similarity">
    <text evidence="1">Belongs to the peptidase C2 family.</text>
</comment>
<protein>
    <submittedName>
        <fullName evidence="10">Calpain family cysteine protease</fullName>
    </submittedName>
</protein>
<organism evidence="9 11">
    <name type="scientific">Legionella micdadei</name>
    <name type="common">Tatlockia micdadei</name>
    <dbReference type="NCBI Taxonomy" id="451"/>
    <lineage>
        <taxon>Bacteria</taxon>
        <taxon>Pseudomonadati</taxon>
        <taxon>Pseudomonadota</taxon>
        <taxon>Gammaproteobacteria</taxon>
        <taxon>Legionellales</taxon>
        <taxon>Legionellaceae</taxon>
        <taxon>Legionella</taxon>
    </lineage>
</organism>
<keyword evidence="2 5" id="KW-0645">Protease</keyword>
<dbReference type="STRING" id="451.B6N58_09105"/>
<sequence length="936" mass="106218">MPRFERGLLPAVADKSNVARVFPGVRGQLRKEINVSKEDGEQITLDKKAKVIIQPINFDKPDEPQRFKLTHYKDNTESADSTLPESQNDIIILGSYEFTADRKPSKYFKFTEHYERRDEPLFKDGSPTIDEISQGQIPDCFLLAAVQSILNHPEGEAFIRGMMRQNEDGTVTVRLFDSETLEPVYITVSAAVLANRAGSLSHHKALWVYVLENAYAARAKDSANKQVDASIATVFSGGGHSSTAFKVLTGLNAQHQSTAQRVSPVCEVTKFLSADDFDFFKDLVNKDSPIRNRMIYSVLLNYLPKISKIYEGAGAPSAKAEEFRNDKDGQRGIADLIKEESNPDQALSAFYGYYTYLSFYLKHKGECDRIFSSDKKETDKLLDLIEFAAKNDEDAVAPFLQRYFNHISVPVAEHQVHGTAPAFSGYYQKEQYEQFQAIKQALAEGKLVAAGTNAKFSEDVPGVRNRHAYTVLDVEERKVTGEDEERTICYLKLRNPWGTTGRVYQQKEGTFDFEALEEAGADTFEIELTDFYKYFSSFYISDSANERFAYNQEREILYGEIHSALTNLKIGPDSTLDNLADFNEQYKKCYGQLIKLELMHLDKVDPAISQSVEDIFAHGYEAELEERAVKGLLADVPMDFYAGDEESKKDYLFSLLKLRWLMKQESPDPVLLAEVKDKVIKQANFDIYQILAAKKMIADLVASGFARACLNELKEFNELFEKTTRDMQAADLRHAKEDKLSEWTANLLSMERIAFDITTRNAVLRNLGTPISDEEFEKLNRDLNKIKGELEAVNNISALSEELKLAEEQIIARATEACENDRLPEKEKDRIIQVAHELRENPKSQEAMKKLAEDYSTSENKEKQELGEEMSTMASLGQQLVQFWEILKALVGRARRMVFFVQDYEVGPKPTYSSSEEYLSLEDDSNEDDVPLPPFS</sequence>
<dbReference type="RefSeq" id="WP_045098984.1">
    <property type="nucleotide sequence ID" value="NZ_FMVN01000001.1"/>
</dbReference>
<reference evidence="10 12" key="3">
    <citation type="submission" date="2016-10" db="EMBL/GenBank/DDBJ databases">
        <authorList>
            <person name="Varghese N."/>
            <person name="Submissions S."/>
        </authorList>
    </citation>
    <scope>NUCLEOTIDE SEQUENCE [LARGE SCALE GENOMIC DNA]</scope>
    <source>
        <strain evidence="10 12">ATCC 33218</strain>
    </source>
</reference>
<dbReference type="PANTHER" id="PTHR10183:SF379">
    <property type="entry name" value="CALPAIN-5"/>
    <property type="match status" value="1"/>
</dbReference>
<feature type="compositionally biased region" description="Acidic residues" evidence="7">
    <location>
        <begin position="919"/>
        <end position="930"/>
    </location>
</feature>
<evidence type="ECO:0000256" key="2">
    <source>
        <dbReference type="ARBA" id="ARBA00022670"/>
    </source>
</evidence>
<dbReference type="EMBL" id="LN614830">
    <property type="protein sequence ID" value="CEG60593.1"/>
    <property type="molecule type" value="Genomic_DNA"/>
</dbReference>
<feature type="active site" evidence="5">
    <location>
        <position position="140"/>
    </location>
</feature>
<keyword evidence="3 5" id="KW-0378">Hydrolase</keyword>
<dbReference type="Gene3D" id="3.90.70.10">
    <property type="entry name" value="Cysteine proteinases"/>
    <property type="match status" value="1"/>
</dbReference>
<dbReference type="InterPro" id="IPR022684">
    <property type="entry name" value="Calpain_cysteine_protease"/>
</dbReference>
<feature type="domain" description="Calpain catalytic" evidence="8">
    <location>
        <begin position="57"/>
        <end position="544"/>
    </location>
</feature>
<evidence type="ECO:0000256" key="3">
    <source>
        <dbReference type="ARBA" id="ARBA00022801"/>
    </source>
</evidence>
<dbReference type="OrthoDB" id="6617717at2"/>
<dbReference type="Proteomes" id="UP000182998">
    <property type="component" value="Unassembled WGS sequence"/>
</dbReference>
<reference evidence="9" key="2">
    <citation type="submission" date="2014-09" db="EMBL/GenBank/DDBJ databases">
        <authorList>
            <person name="GOMEZ-VALERO Laura"/>
        </authorList>
    </citation>
    <scope>NUCLEOTIDE SEQUENCE</scope>
    <source>
        <strain evidence="9">ATCC33218</strain>
    </source>
</reference>
<dbReference type="AlphaFoldDB" id="A0A098GDL4"/>
<dbReference type="EMBL" id="FMVN01000001">
    <property type="protein sequence ID" value="SCX82777.1"/>
    <property type="molecule type" value="Genomic_DNA"/>
</dbReference>
<evidence type="ECO:0000256" key="4">
    <source>
        <dbReference type="ARBA" id="ARBA00022807"/>
    </source>
</evidence>
<dbReference type="Proteomes" id="UP000032414">
    <property type="component" value="Chromosome I"/>
</dbReference>
<dbReference type="PROSITE" id="PS50203">
    <property type="entry name" value="CALPAIN_CAT"/>
    <property type="match status" value="1"/>
</dbReference>
<keyword evidence="6" id="KW-0175">Coiled coil</keyword>
<evidence type="ECO:0000313" key="10">
    <source>
        <dbReference type="EMBL" id="SCX82777.1"/>
    </source>
</evidence>
<evidence type="ECO:0000256" key="6">
    <source>
        <dbReference type="SAM" id="Coils"/>
    </source>
</evidence>
<evidence type="ECO:0000256" key="1">
    <source>
        <dbReference type="ARBA" id="ARBA00007623"/>
    </source>
</evidence>
<feature type="region of interest" description="Disordered" evidence="7">
    <location>
        <begin position="911"/>
        <end position="936"/>
    </location>
</feature>
<feature type="region of interest" description="Disordered" evidence="7">
    <location>
        <begin position="842"/>
        <end position="864"/>
    </location>
</feature>
<feature type="coiled-coil region" evidence="6">
    <location>
        <begin position="776"/>
        <end position="809"/>
    </location>
</feature>
<feature type="active site" evidence="5">
    <location>
        <position position="467"/>
    </location>
</feature>
<dbReference type="PATRIC" id="fig|451.8.peg.1708"/>
<evidence type="ECO:0000313" key="9">
    <source>
        <dbReference type="EMBL" id="CEG60593.1"/>
    </source>
</evidence>
<dbReference type="Pfam" id="PF00648">
    <property type="entry name" value="Peptidase_C2"/>
    <property type="match status" value="2"/>
</dbReference>
<dbReference type="HOGENOM" id="CLU_313058_0_0_6"/>
<evidence type="ECO:0000256" key="7">
    <source>
        <dbReference type="SAM" id="MobiDB-lite"/>
    </source>
</evidence>
<evidence type="ECO:0000313" key="12">
    <source>
        <dbReference type="Proteomes" id="UP000182998"/>
    </source>
</evidence>
<dbReference type="KEGG" id="tmc:LMI_1286"/>
<feature type="active site" evidence="5">
    <location>
        <position position="495"/>
    </location>
</feature>
<reference evidence="11" key="1">
    <citation type="submission" date="2014-09" db="EMBL/GenBank/DDBJ databases">
        <authorList>
            <person name="Gomez-Valero L."/>
        </authorList>
    </citation>
    <scope>NUCLEOTIDE SEQUENCE [LARGE SCALE GENOMIC DNA]</scope>
    <source>
        <strain evidence="11">ATCC33218</strain>
    </source>
</reference>
<dbReference type="InterPro" id="IPR038765">
    <property type="entry name" value="Papain-like_cys_pep_sf"/>
</dbReference>
<gene>
    <name evidence="9" type="ORF">LMI_1286</name>
    <name evidence="10" type="ORF">SAMN02982997_00175</name>
</gene>
<accession>A0A098GDL4</accession>
<dbReference type="PANTHER" id="PTHR10183">
    <property type="entry name" value="CALPAIN"/>
    <property type="match status" value="1"/>
</dbReference>
<keyword evidence="4 5" id="KW-0788">Thiol protease</keyword>
<dbReference type="GO" id="GO:0004198">
    <property type="term" value="F:calcium-dependent cysteine-type endopeptidase activity"/>
    <property type="evidence" value="ECO:0007669"/>
    <property type="project" value="InterPro"/>
</dbReference>
<evidence type="ECO:0000256" key="5">
    <source>
        <dbReference type="PROSITE-ProRule" id="PRU00239"/>
    </source>
</evidence>
<evidence type="ECO:0000259" key="8">
    <source>
        <dbReference type="PROSITE" id="PS50203"/>
    </source>
</evidence>
<name>A0A098GDL4_LEGMI</name>
<keyword evidence="12" id="KW-1185">Reference proteome</keyword>
<dbReference type="SUPFAM" id="SSF54001">
    <property type="entry name" value="Cysteine proteinases"/>
    <property type="match status" value="1"/>
</dbReference>
<dbReference type="InterPro" id="IPR001300">
    <property type="entry name" value="Peptidase_C2_calpain_cat"/>
</dbReference>
<dbReference type="GO" id="GO:0006508">
    <property type="term" value="P:proteolysis"/>
    <property type="evidence" value="ECO:0007669"/>
    <property type="project" value="UniProtKB-KW"/>
</dbReference>